<gene>
    <name evidence="18" type="ORF">CAOG_007051</name>
</gene>
<dbReference type="Proteomes" id="UP000008743">
    <property type="component" value="Unassembled WGS sequence"/>
</dbReference>
<evidence type="ECO:0000256" key="6">
    <source>
        <dbReference type="ARBA" id="ARBA00022741"/>
    </source>
</evidence>
<dbReference type="PROSITE" id="PS50146">
    <property type="entry name" value="DAGK"/>
    <property type="match status" value="1"/>
</dbReference>
<feature type="compositionally biased region" description="Acidic residues" evidence="13">
    <location>
        <begin position="155"/>
        <end position="173"/>
    </location>
</feature>
<feature type="domain" description="DEP" evidence="17">
    <location>
        <begin position="225"/>
        <end position="307"/>
    </location>
</feature>
<dbReference type="GO" id="GO:0008270">
    <property type="term" value="F:zinc ion binding"/>
    <property type="evidence" value="ECO:0007669"/>
    <property type="project" value="UniProtKB-KW"/>
</dbReference>
<dbReference type="InterPro" id="IPR023214">
    <property type="entry name" value="HAD_sf"/>
</dbReference>
<evidence type="ECO:0000256" key="7">
    <source>
        <dbReference type="ARBA" id="ARBA00022771"/>
    </source>
</evidence>
<evidence type="ECO:0000256" key="11">
    <source>
        <dbReference type="ARBA" id="ARBA00023136"/>
    </source>
</evidence>
<dbReference type="InterPro" id="IPR037607">
    <property type="entry name" value="DGK"/>
</dbReference>
<dbReference type="PROSITE" id="PS50186">
    <property type="entry name" value="DEP"/>
    <property type="match status" value="2"/>
</dbReference>
<dbReference type="PANTHER" id="PTHR11255">
    <property type="entry name" value="DIACYLGLYCEROL KINASE"/>
    <property type="match status" value="1"/>
</dbReference>
<keyword evidence="7" id="KW-0863">Zinc-finger</keyword>
<evidence type="ECO:0000313" key="18">
    <source>
        <dbReference type="EMBL" id="KJE96781.1"/>
    </source>
</evidence>
<feature type="region of interest" description="Disordered" evidence="13">
    <location>
        <begin position="154"/>
        <end position="199"/>
    </location>
</feature>
<dbReference type="SMART" id="SM00045">
    <property type="entry name" value="DAGKa"/>
    <property type="match status" value="1"/>
</dbReference>
<feature type="domain" description="Phorbol-ester/DAG-type" evidence="15">
    <location>
        <begin position="320"/>
        <end position="368"/>
    </location>
</feature>
<keyword evidence="19" id="KW-1185">Reference proteome</keyword>
<dbReference type="eggNOG" id="KOG1169">
    <property type="taxonomic scope" value="Eukaryota"/>
</dbReference>
<proteinExistence type="inferred from homology"/>
<dbReference type="CDD" id="cd00030">
    <property type="entry name" value="C2"/>
    <property type="match status" value="1"/>
</dbReference>
<feature type="domain" description="C2" evidence="14">
    <location>
        <begin position="1045"/>
        <end position="1163"/>
    </location>
</feature>
<evidence type="ECO:0000259" key="14">
    <source>
        <dbReference type="PROSITE" id="PS50004"/>
    </source>
</evidence>
<dbReference type="InterPro" id="IPR000591">
    <property type="entry name" value="DEP_dom"/>
</dbReference>
<dbReference type="Pfam" id="PF00130">
    <property type="entry name" value="C1_1"/>
    <property type="match status" value="1"/>
</dbReference>
<keyword evidence="4" id="KW-0479">Metal-binding</keyword>
<dbReference type="STRING" id="595528.A0A0D2UP61"/>
<dbReference type="PROSITE" id="PS50004">
    <property type="entry name" value="C2"/>
    <property type="match status" value="1"/>
</dbReference>
<dbReference type="GO" id="GO:0007200">
    <property type="term" value="P:phospholipase C-activating G protein-coupled receptor signaling pathway"/>
    <property type="evidence" value="ECO:0007669"/>
    <property type="project" value="InterPro"/>
</dbReference>
<evidence type="ECO:0000259" key="17">
    <source>
        <dbReference type="PROSITE" id="PS50186"/>
    </source>
</evidence>
<comment type="similarity">
    <text evidence="2 12">Belongs to the eukaryotic diacylglycerol kinase family.</text>
</comment>
<evidence type="ECO:0000313" key="19">
    <source>
        <dbReference type="Proteomes" id="UP000008743"/>
    </source>
</evidence>
<dbReference type="InterPro" id="IPR046349">
    <property type="entry name" value="C1-like_sf"/>
</dbReference>
<name>A0A0D2UP61_CAPO3</name>
<evidence type="ECO:0000259" key="16">
    <source>
        <dbReference type="PROSITE" id="PS50146"/>
    </source>
</evidence>
<keyword evidence="5" id="KW-0677">Repeat</keyword>
<comment type="subcellular location">
    <subcellularLocation>
        <location evidence="1">Membrane</location>
    </subcellularLocation>
</comment>
<evidence type="ECO:0000256" key="9">
    <source>
        <dbReference type="ARBA" id="ARBA00022833"/>
    </source>
</evidence>
<dbReference type="Pfam" id="PF00168">
    <property type="entry name" value="C2"/>
    <property type="match status" value="1"/>
</dbReference>
<dbReference type="Gene3D" id="2.60.40.150">
    <property type="entry name" value="C2 domain"/>
    <property type="match status" value="1"/>
</dbReference>
<dbReference type="SUPFAM" id="SSF49562">
    <property type="entry name" value="C2 domain (Calcium/lipid-binding domain, CaLB)"/>
    <property type="match status" value="1"/>
</dbReference>
<keyword evidence="9" id="KW-0862">Zinc</keyword>
<dbReference type="Gene3D" id="2.60.200.40">
    <property type="match status" value="1"/>
</dbReference>
<dbReference type="InterPro" id="IPR035892">
    <property type="entry name" value="C2_domain_sf"/>
</dbReference>
<dbReference type="PANTHER" id="PTHR11255:SF54">
    <property type="entry name" value="DIACYLGLYCEROL KINASE THETA"/>
    <property type="match status" value="1"/>
</dbReference>
<dbReference type="InterPro" id="IPR016064">
    <property type="entry name" value="NAD/diacylglycerol_kinase_sf"/>
</dbReference>
<dbReference type="InterPro" id="IPR036390">
    <property type="entry name" value="WH_DNA-bd_sf"/>
</dbReference>
<dbReference type="Gene3D" id="3.40.50.10330">
    <property type="entry name" value="Probable inorganic polyphosphate/atp-NAD kinase, domain 1"/>
    <property type="match status" value="1"/>
</dbReference>
<protein>
    <recommendedName>
        <fullName evidence="12">Diacylglycerol kinase</fullName>
        <shortName evidence="12">DAG kinase</shortName>
        <ecNumber evidence="12">2.7.1.107</ecNumber>
    </recommendedName>
</protein>
<evidence type="ECO:0000256" key="13">
    <source>
        <dbReference type="SAM" id="MobiDB-lite"/>
    </source>
</evidence>
<keyword evidence="10 12" id="KW-0067">ATP-binding</keyword>
<dbReference type="CDD" id="cd00029">
    <property type="entry name" value="C1"/>
    <property type="match status" value="1"/>
</dbReference>
<dbReference type="SUPFAM" id="SSF111331">
    <property type="entry name" value="NAD kinase/diacylglycerol kinase-like"/>
    <property type="match status" value="1"/>
</dbReference>
<dbReference type="SMART" id="SM00046">
    <property type="entry name" value="DAGKc"/>
    <property type="match status" value="1"/>
</dbReference>
<dbReference type="SMART" id="SM00239">
    <property type="entry name" value="C2"/>
    <property type="match status" value="1"/>
</dbReference>
<dbReference type="GO" id="GO:0005524">
    <property type="term" value="F:ATP binding"/>
    <property type="evidence" value="ECO:0007669"/>
    <property type="project" value="UniProtKB-KW"/>
</dbReference>
<dbReference type="Gene3D" id="3.30.60.20">
    <property type="match status" value="1"/>
</dbReference>
<dbReference type="SUPFAM" id="SSF56784">
    <property type="entry name" value="HAD-like"/>
    <property type="match status" value="1"/>
</dbReference>
<feature type="region of interest" description="Disordered" evidence="13">
    <location>
        <begin position="1"/>
        <end position="33"/>
    </location>
</feature>
<dbReference type="InterPro" id="IPR017438">
    <property type="entry name" value="ATP-NAD_kinase_N"/>
</dbReference>
<dbReference type="GO" id="GO:0016020">
    <property type="term" value="C:membrane"/>
    <property type="evidence" value="ECO:0007669"/>
    <property type="project" value="UniProtKB-SubCell"/>
</dbReference>
<dbReference type="InterPro" id="IPR002219">
    <property type="entry name" value="PKC_DAG/PE"/>
</dbReference>
<comment type="catalytic activity">
    <reaction evidence="12">
        <text>a 1,2-diacyl-sn-glycerol + ATP = a 1,2-diacyl-sn-glycero-3-phosphate + ADP + H(+)</text>
        <dbReference type="Rhea" id="RHEA:10272"/>
        <dbReference type="ChEBI" id="CHEBI:15378"/>
        <dbReference type="ChEBI" id="CHEBI:17815"/>
        <dbReference type="ChEBI" id="CHEBI:30616"/>
        <dbReference type="ChEBI" id="CHEBI:58608"/>
        <dbReference type="ChEBI" id="CHEBI:456216"/>
        <dbReference type="EC" id="2.7.1.107"/>
    </reaction>
</comment>
<dbReference type="RefSeq" id="XP_004343775.2">
    <property type="nucleotide sequence ID" value="XM_004343725.2"/>
</dbReference>
<dbReference type="EC" id="2.7.1.107" evidence="12"/>
<evidence type="ECO:0000256" key="1">
    <source>
        <dbReference type="ARBA" id="ARBA00004370"/>
    </source>
</evidence>
<dbReference type="SMART" id="SM00775">
    <property type="entry name" value="LNS2"/>
    <property type="match status" value="1"/>
</dbReference>
<evidence type="ECO:0000256" key="4">
    <source>
        <dbReference type="ARBA" id="ARBA00022723"/>
    </source>
</evidence>
<dbReference type="Gene3D" id="1.10.10.10">
    <property type="entry name" value="Winged helix-like DNA-binding domain superfamily/Winged helix DNA-binding domain"/>
    <property type="match status" value="2"/>
</dbReference>
<dbReference type="PROSITE" id="PS00479">
    <property type="entry name" value="ZF_DAG_PE_1"/>
    <property type="match status" value="1"/>
</dbReference>
<dbReference type="CDD" id="cd04371">
    <property type="entry name" value="DEP"/>
    <property type="match status" value="2"/>
</dbReference>
<evidence type="ECO:0000256" key="5">
    <source>
        <dbReference type="ARBA" id="ARBA00022737"/>
    </source>
</evidence>
<dbReference type="eggNOG" id="KOG3668">
    <property type="taxonomic scope" value="Eukaryota"/>
</dbReference>
<evidence type="ECO:0000256" key="8">
    <source>
        <dbReference type="ARBA" id="ARBA00022777"/>
    </source>
</evidence>
<dbReference type="InterPro" id="IPR036412">
    <property type="entry name" value="HAD-like_sf"/>
</dbReference>
<keyword evidence="6 12" id="KW-0547">Nucleotide-binding</keyword>
<dbReference type="Gene3D" id="3.40.50.1000">
    <property type="entry name" value="HAD superfamily/HAD-like"/>
    <property type="match status" value="1"/>
</dbReference>
<dbReference type="PROSITE" id="PS50081">
    <property type="entry name" value="ZF_DAG_PE_2"/>
    <property type="match status" value="1"/>
</dbReference>
<keyword evidence="8 12" id="KW-0418">Kinase</keyword>
<organism evidence="18 19">
    <name type="scientific">Capsaspora owczarzaki (strain ATCC 30864)</name>
    <dbReference type="NCBI Taxonomy" id="595528"/>
    <lineage>
        <taxon>Eukaryota</taxon>
        <taxon>Filasterea</taxon>
        <taxon>Capsaspora</taxon>
    </lineage>
</organism>
<evidence type="ECO:0000256" key="2">
    <source>
        <dbReference type="ARBA" id="ARBA00009280"/>
    </source>
</evidence>
<evidence type="ECO:0000256" key="10">
    <source>
        <dbReference type="ARBA" id="ARBA00022840"/>
    </source>
</evidence>
<accession>A0A0D2UP61</accession>
<keyword evidence="3 12" id="KW-0808">Transferase</keyword>
<dbReference type="Pfam" id="PF00609">
    <property type="entry name" value="DAGK_acc"/>
    <property type="match status" value="1"/>
</dbReference>
<dbReference type="Pfam" id="PF00610">
    <property type="entry name" value="DEP"/>
    <property type="match status" value="2"/>
</dbReference>
<dbReference type="SMART" id="SM00109">
    <property type="entry name" value="C1"/>
    <property type="match status" value="1"/>
</dbReference>
<dbReference type="InterPro" id="IPR036388">
    <property type="entry name" value="WH-like_DNA-bd_sf"/>
</dbReference>
<dbReference type="InterPro" id="IPR000008">
    <property type="entry name" value="C2_dom"/>
</dbReference>
<dbReference type="SUPFAM" id="SSF46785">
    <property type="entry name" value="Winged helix' DNA-binding domain"/>
    <property type="match status" value="2"/>
</dbReference>
<dbReference type="InParanoid" id="A0A0D2UP61"/>
<dbReference type="OrthoDB" id="242257at2759"/>
<dbReference type="InterPro" id="IPR031315">
    <property type="entry name" value="LNS2/PITP"/>
</dbReference>
<dbReference type="SMART" id="SM00049">
    <property type="entry name" value="DEP"/>
    <property type="match status" value="2"/>
</dbReference>
<dbReference type="Pfam" id="PF00781">
    <property type="entry name" value="DAGK_cat"/>
    <property type="match status" value="1"/>
</dbReference>
<keyword evidence="11" id="KW-0472">Membrane</keyword>
<dbReference type="SUPFAM" id="SSF57889">
    <property type="entry name" value="Cysteine-rich domain"/>
    <property type="match status" value="1"/>
</dbReference>
<dbReference type="InterPro" id="IPR001206">
    <property type="entry name" value="Diacylglycerol_kinase_cat_dom"/>
</dbReference>
<reference evidence="19" key="1">
    <citation type="submission" date="2011-02" db="EMBL/GenBank/DDBJ databases">
        <title>The Genome Sequence of Capsaspora owczarzaki ATCC 30864.</title>
        <authorList>
            <person name="Russ C."/>
            <person name="Cuomo C."/>
            <person name="Burger G."/>
            <person name="Gray M.W."/>
            <person name="Holland P.W.H."/>
            <person name="King N."/>
            <person name="Lang F.B.F."/>
            <person name="Roger A.J."/>
            <person name="Ruiz-Trillo I."/>
            <person name="Young S.K."/>
            <person name="Zeng Q."/>
            <person name="Gargeya S."/>
            <person name="Alvarado L."/>
            <person name="Berlin A."/>
            <person name="Chapman S.B."/>
            <person name="Chen Z."/>
            <person name="Freedman E."/>
            <person name="Gellesch M."/>
            <person name="Goldberg J."/>
            <person name="Griggs A."/>
            <person name="Gujja S."/>
            <person name="Heilman E."/>
            <person name="Heiman D."/>
            <person name="Howarth C."/>
            <person name="Mehta T."/>
            <person name="Neiman D."/>
            <person name="Pearson M."/>
            <person name="Roberts A."/>
            <person name="Saif S."/>
            <person name="Shea T."/>
            <person name="Shenoy N."/>
            <person name="Sisk P."/>
            <person name="Stolte C."/>
            <person name="Sykes S."/>
            <person name="White J."/>
            <person name="Yandava C."/>
            <person name="Haas B."/>
            <person name="Nusbaum C."/>
            <person name="Birren B."/>
        </authorList>
    </citation>
    <scope>NUCLEOTIDE SEQUENCE</scope>
    <source>
        <strain evidence="19">ATCC 30864</strain>
    </source>
</reference>
<dbReference type="InterPro" id="IPR000756">
    <property type="entry name" value="Diacylglycerol_kin_accessory"/>
</dbReference>
<dbReference type="GO" id="GO:0004143">
    <property type="term" value="F:ATP-dependent diacylglycerol kinase activity"/>
    <property type="evidence" value="ECO:0007669"/>
    <property type="project" value="UniProtKB-EC"/>
</dbReference>
<feature type="domain" description="DAGKc" evidence="16">
    <location>
        <begin position="437"/>
        <end position="575"/>
    </location>
</feature>
<sequence length="1542" mass="168443">MSSPSGQAAAAAATTSSGSGTLHPHMSQDHDALIEETLRRLQLENQHLREQLDLKQAAVAANLGAVNALGSEVSARLDEVKLTGPADRSTVQPPSAGEVVRGLLEGGQGGANSDLSFDFGLDLDESSLESIEHARAGGLLGAGGVPGLADAERVLDDEEEDEESDDEYEEEEVSLASSTDTIPPAQLADSNSSSSRLEREPGLQSVNFSSFLNNPEILSGLVDRFRRGFRADDGKDSAIAPASSVFTGQQVIDWLVRTVLITRRRALAVGQSMIDQGIIEQLDKSGKRVQSKDSRFYDDRTLYRYKNDDADFEFLEIKLEHTFVRKDKSKPVVCDVCRTRIWTGAMLVCESCKLRCHKNCEGRVTSICSRSESGVARPLPEEEHGAAAAAAAADLEEDSSMVVDEKEFNPIIIPNSAVRAVEPVSAGGNKYAITLPQDCTPVIVFVNRKSGGQEGGRLISILQRRLHECQIWDLGQGGPRPGLLQFREIAHKVLVCGGDGTVGWVLSEMDKIDYAPLQQPPVAILPMGTGNDLSRVLGWGPGGGARTMGYLSKKLFQMVHSEIVLLDRWSVAIHDVERNKNLLVMNNYLSVGVDAKIALKFHHAREESPERFKSKNLNKLWYVTYAAKAMLGSSLPVCDMVSLEVDGKPVVIQRDIEAVILLNIPSYMAGTDLWGKKAAPFVDQTFSDGLLEVVGITGVSHMGRIQAKVSTGRRLAQGSHVRFTLTHEIAAQIDGEPWLQKPGVIDIRLLNQARMLRFNKKERFHPDFVTINLTPQELEVIASDFVQGVPTYFRKVHHVGRKAYVFLGSEGVDWLMFYMKTDDRSKAWKVGQLLMEAGVFEHTGHHRQFRDQNVYYKFAENRVPLVTGHDGSTPTSPLQALVAGHHRGSASAAGGVPSGSGAAAAAAAAGVTAESSASASTSAPVSASASASASSFFEPPESSTAMLQLTSLTVNSLSITDIGDFLREAVASLPAADRALAVQFVDEGSSADLSPIAQRDRRRLLAMAAELNPDLRAKLEARLTGHFGLETAEAPSYSSKIASYSTASASASFHEDKPENFLAHLKVFVVEAKELRALDSNCDAYLVCDCEKETFKSRVVRRTTNPAFGEEFHFIISRSNSMLNFAVYDHNRSAQVMAVDEAFLGRLKVPISSLEPGVVDKWFHLLPKKDKHVGIRPKGSIHLIMEYTPLLGTVDSGMSLGPEPFVPPGEPVGGFKSVIARVSEANHVSCAFNNIYHPLAENEHEQALLRMTSGKNKADDDILPEFELVSSVAMAEGLFEYFSAPMRSEDVDVYVQRDQRVISDEWMHIGTFRTDMAGRVFVPMPKWVHSTVAHYRIRMVALHDHSIAAGSLYVVPKGTACIVYDIDGTLTIGDQEVVQQAVKDAVNVSYDLKLRKGALSLVRMWFAKGYMPVYLSGRAGSFYNLTRDWLIRHGFPPGPILHTRSHLPTVPLYPSVGVFKRDWISHLKAIGLDVVAAYGNTETDIRAYGEFGLPRNRILIVGPHAGNGGSVNCGRSNFKDHLQDVVHFPEAAIPVPRESMDW</sequence>
<evidence type="ECO:0000256" key="12">
    <source>
        <dbReference type="RuleBase" id="RU361128"/>
    </source>
</evidence>
<dbReference type="Pfam" id="PF24694">
    <property type="entry name" value="LNS2_PITM1-3"/>
    <property type="match status" value="1"/>
</dbReference>
<feature type="domain" description="DEP" evidence="17">
    <location>
        <begin position="805"/>
        <end position="860"/>
    </location>
</feature>
<feature type="compositionally biased region" description="Low complexity" evidence="13">
    <location>
        <begin position="1"/>
        <end position="21"/>
    </location>
</feature>
<dbReference type="GO" id="GO:0035556">
    <property type="term" value="P:intracellular signal transduction"/>
    <property type="evidence" value="ECO:0007669"/>
    <property type="project" value="InterPro"/>
</dbReference>
<dbReference type="Pfam" id="PF24695">
    <property type="entry name" value="PITM1-3"/>
    <property type="match status" value="1"/>
</dbReference>
<evidence type="ECO:0000259" key="15">
    <source>
        <dbReference type="PROSITE" id="PS50081"/>
    </source>
</evidence>
<evidence type="ECO:0000256" key="3">
    <source>
        <dbReference type="ARBA" id="ARBA00022679"/>
    </source>
</evidence>
<dbReference type="EMBL" id="KE346372">
    <property type="protein sequence ID" value="KJE96781.1"/>
    <property type="molecule type" value="Genomic_DNA"/>
</dbReference>